<dbReference type="GO" id="GO:0046872">
    <property type="term" value="F:metal ion binding"/>
    <property type="evidence" value="ECO:0007669"/>
    <property type="project" value="UniProtKB-KW"/>
</dbReference>
<evidence type="ECO:0000256" key="1">
    <source>
        <dbReference type="ARBA" id="ARBA00004496"/>
    </source>
</evidence>
<reference evidence="11 12" key="1">
    <citation type="journal article" date="2008" name="BMC Genomics">
        <title>The missing link: Bordetella petrii is endowed with both the metabolic versatility of environmental bacteria and virulence traits of pathogenic Bordetellae.</title>
        <authorList>
            <person name="Gross R."/>
            <person name="Guzman C.A."/>
            <person name="Sebaihia M."/>
            <person name="Martins Dos Santos V.A."/>
            <person name="Pieper D.H."/>
            <person name="Koebnik R."/>
            <person name="Lechner M."/>
            <person name="Bartels D."/>
            <person name="Buhrmester J."/>
            <person name="Choudhuri J.V."/>
            <person name="Ebensen T."/>
            <person name="Gaigalat L."/>
            <person name="Herrmann S."/>
            <person name="Khachane A.N."/>
            <person name="Larisch C."/>
            <person name="Link S."/>
            <person name="Linke B."/>
            <person name="Meyer F."/>
            <person name="Mormann S."/>
            <person name="Nakunst D."/>
            <person name="Rueckert C."/>
            <person name="Schneiker-Bekel S."/>
            <person name="Schulze K."/>
            <person name="Vorhoelter F.J."/>
            <person name="Yevsa T."/>
            <person name="Engle J.T."/>
            <person name="Goldman W.E."/>
            <person name="Puehler A."/>
            <person name="Goebel U.B."/>
            <person name="Goesmann A."/>
            <person name="Bloecker H."/>
            <person name="Kaiser O."/>
            <person name="Martinez-Arias R."/>
        </authorList>
    </citation>
    <scope>NUCLEOTIDE SEQUENCE [LARGE SCALE GENOMIC DNA]</scope>
    <source>
        <strain evidence="12">ATCC BAA-461 / DSM 12804 / CCUG 43448 / CIP 107267 / Se-1111R</strain>
    </source>
</reference>
<keyword evidence="6" id="KW-0479">Metal-binding</keyword>
<dbReference type="SUPFAM" id="SSF53187">
    <property type="entry name" value="Zn-dependent exopeptidases"/>
    <property type="match status" value="1"/>
</dbReference>
<sequence length="397" mass="42497">MSPADPALGVAHDAVDWIKRLVSIDTTSRNSNLGLIEMVRDELRQAGIESHLSYDAGGAKANLYATVPAADGGTQGGIVLSGHTDVVPVDGQDWDSDPFQPQVREGRLYGRGTCDMKGYIGTALSLLPRMTGATLKKPIHFALSYDEEVGCVGAPLMLADLQARGVRPEGCIVGEPTSMRVIVAHKGINVWRCCVRGHAAHSSLTPKGLNAIEYAAQLICHIRELADHMRAVGPFDDAFDVPFSTAQVGTIQGGIAVNTIPGQCQFEFEHRNLPGADPDQFFARIQSYAHDTLLPRMRREHPDAAIELTSLASAPSLDASEQAAITQLVRALTADSAHRKVAYGTEAGQFQRAGIPAVICGPGDIQQAHKANEFVALEQVAQCHAFLSRVIDSLAQP</sequence>
<feature type="domain" description="Peptidase M20 dimerisation" evidence="10">
    <location>
        <begin position="183"/>
        <end position="293"/>
    </location>
</feature>
<dbReference type="FunFam" id="3.30.70.360:FF:000003">
    <property type="entry name" value="Acetylornithine deacetylase"/>
    <property type="match status" value="1"/>
</dbReference>
<dbReference type="PANTHER" id="PTHR43808:SF31">
    <property type="entry name" value="N-ACETYL-L-CITRULLINE DEACETYLASE"/>
    <property type="match status" value="1"/>
</dbReference>
<dbReference type="AlphaFoldDB" id="A9IHK4"/>
<evidence type="ECO:0000313" key="12">
    <source>
        <dbReference type="Proteomes" id="UP000001225"/>
    </source>
</evidence>
<dbReference type="STRING" id="94624.Bpet4884"/>
<dbReference type="InterPro" id="IPR050072">
    <property type="entry name" value="Peptidase_M20A"/>
</dbReference>
<evidence type="ECO:0000256" key="7">
    <source>
        <dbReference type="ARBA" id="ARBA00022801"/>
    </source>
</evidence>
<evidence type="ECO:0000256" key="8">
    <source>
        <dbReference type="ARBA" id="ARBA00022833"/>
    </source>
</evidence>
<dbReference type="GO" id="GO:0005737">
    <property type="term" value="C:cytoplasm"/>
    <property type="evidence" value="ECO:0007669"/>
    <property type="project" value="UniProtKB-SubCell"/>
</dbReference>
<dbReference type="CDD" id="cd03894">
    <property type="entry name" value="M20_ArgE"/>
    <property type="match status" value="1"/>
</dbReference>
<protein>
    <submittedName>
        <fullName evidence="11">Acetylornithine deacetylase</fullName>
        <ecNumber evidence="11">3.5.1.16</ecNumber>
    </submittedName>
</protein>
<dbReference type="SUPFAM" id="SSF55031">
    <property type="entry name" value="Bacterial exopeptidase dimerisation domain"/>
    <property type="match status" value="1"/>
</dbReference>
<dbReference type="Gene3D" id="3.40.630.10">
    <property type="entry name" value="Zn peptidases"/>
    <property type="match status" value="1"/>
</dbReference>
<evidence type="ECO:0000256" key="2">
    <source>
        <dbReference type="ARBA" id="ARBA00005691"/>
    </source>
</evidence>
<dbReference type="InterPro" id="IPR036264">
    <property type="entry name" value="Bact_exopeptidase_dim_dom"/>
</dbReference>
<comment type="subcellular location">
    <subcellularLocation>
        <location evidence="1">Cytoplasm</location>
    </subcellularLocation>
</comment>
<evidence type="ECO:0000256" key="5">
    <source>
        <dbReference type="ARBA" id="ARBA00022605"/>
    </source>
</evidence>
<dbReference type="InterPro" id="IPR002933">
    <property type="entry name" value="Peptidase_M20"/>
</dbReference>
<keyword evidence="5" id="KW-0028">Amino-acid biosynthesis</keyword>
<dbReference type="EC" id="3.5.1.16" evidence="11"/>
<keyword evidence="8" id="KW-0862">Zinc</keyword>
<dbReference type="NCBIfam" id="TIGR01892">
    <property type="entry name" value="AcOrn-deacetyl"/>
    <property type="match status" value="1"/>
</dbReference>
<dbReference type="PANTHER" id="PTHR43808">
    <property type="entry name" value="ACETYLORNITHINE DEACETYLASE"/>
    <property type="match status" value="1"/>
</dbReference>
<keyword evidence="4" id="KW-0055">Arginine biosynthesis</keyword>
<evidence type="ECO:0000256" key="6">
    <source>
        <dbReference type="ARBA" id="ARBA00022723"/>
    </source>
</evidence>
<dbReference type="Pfam" id="PF01546">
    <property type="entry name" value="Peptidase_M20"/>
    <property type="match status" value="1"/>
</dbReference>
<gene>
    <name evidence="11" type="primary">argE3</name>
    <name evidence="11" type="ordered locus">Bpet4884</name>
</gene>
<evidence type="ECO:0000259" key="10">
    <source>
        <dbReference type="Pfam" id="PF07687"/>
    </source>
</evidence>
<dbReference type="KEGG" id="bpt:Bpet4884"/>
<evidence type="ECO:0000256" key="3">
    <source>
        <dbReference type="ARBA" id="ARBA00022490"/>
    </source>
</evidence>
<organism evidence="11 12">
    <name type="scientific">Bordetella petrii (strain ATCC BAA-461 / DSM 12804 / CCUG 43448 / CIP 107267 / Se-1111R)</name>
    <dbReference type="NCBI Taxonomy" id="340100"/>
    <lineage>
        <taxon>Bacteria</taxon>
        <taxon>Pseudomonadati</taxon>
        <taxon>Pseudomonadota</taxon>
        <taxon>Betaproteobacteria</taxon>
        <taxon>Burkholderiales</taxon>
        <taxon>Alcaligenaceae</taxon>
        <taxon>Bordetella</taxon>
    </lineage>
</organism>
<keyword evidence="12" id="KW-1185">Reference proteome</keyword>
<dbReference type="Gene3D" id="3.30.70.360">
    <property type="match status" value="1"/>
</dbReference>
<dbReference type="Pfam" id="PF07687">
    <property type="entry name" value="M20_dimer"/>
    <property type="match status" value="1"/>
</dbReference>
<comment type="similarity">
    <text evidence="2">Belongs to the peptidase M20A family. ArgE subfamily.</text>
</comment>
<evidence type="ECO:0000313" key="11">
    <source>
        <dbReference type="EMBL" id="CAP45236.1"/>
    </source>
</evidence>
<dbReference type="GO" id="GO:0006526">
    <property type="term" value="P:L-arginine biosynthetic process"/>
    <property type="evidence" value="ECO:0007669"/>
    <property type="project" value="UniProtKB-KW"/>
</dbReference>
<dbReference type="NCBIfam" id="NF005710">
    <property type="entry name" value="PRK07522.1"/>
    <property type="match status" value="1"/>
</dbReference>
<keyword evidence="9" id="KW-0170">Cobalt</keyword>
<keyword evidence="3" id="KW-0963">Cytoplasm</keyword>
<dbReference type="GO" id="GO:0008777">
    <property type="term" value="F:acetylornithine deacetylase activity"/>
    <property type="evidence" value="ECO:0007669"/>
    <property type="project" value="UniProtKB-EC"/>
</dbReference>
<name>A9IHK4_BORPD</name>
<dbReference type="InterPro" id="IPR011650">
    <property type="entry name" value="Peptidase_M20_dimer"/>
</dbReference>
<accession>A9IHK4</accession>
<keyword evidence="7 11" id="KW-0378">Hydrolase</keyword>
<dbReference type="eggNOG" id="COG0624">
    <property type="taxonomic scope" value="Bacteria"/>
</dbReference>
<dbReference type="EMBL" id="AM902716">
    <property type="protein sequence ID" value="CAP45236.1"/>
    <property type="molecule type" value="Genomic_DNA"/>
</dbReference>
<evidence type="ECO:0000256" key="9">
    <source>
        <dbReference type="ARBA" id="ARBA00023285"/>
    </source>
</evidence>
<evidence type="ECO:0000256" key="4">
    <source>
        <dbReference type="ARBA" id="ARBA00022571"/>
    </source>
</evidence>
<dbReference type="Proteomes" id="UP000001225">
    <property type="component" value="Chromosome"/>
</dbReference>
<dbReference type="InterPro" id="IPR010169">
    <property type="entry name" value="AcOrn-deacetyl"/>
</dbReference>
<proteinExistence type="inferred from homology"/>